<evidence type="ECO:0000256" key="8">
    <source>
        <dbReference type="ARBA" id="ARBA00023136"/>
    </source>
</evidence>
<dbReference type="InterPro" id="IPR000644">
    <property type="entry name" value="CBS_dom"/>
</dbReference>
<dbReference type="GO" id="GO:0050660">
    <property type="term" value="F:flavin adenine dinucleotide binding"/>
    <property type="evidence" value="ECO:0007669"/>
    <property type="project" value="InterPro"/>
</dbReference>
<keyword evidence="5" id="KW-0677">Repeat</keyword>
<dbReference type="SUPFAM" id="SSF54631">
    <property type="entry name" value="CBS-domain pair"/>
    <property type="match status" value="1"/>
</dbReference>
<reference evidence="14" key="1">
    <citation type="journal article" date="2020" name="mSystems">
        <title>Genome- and Community-Level Interaction Insights into Carbon Utilization and Element Cycling Functions of Hydrothermarchaeota in Hydrothermal Sediment.</title>
        <authorList>
            <person name="Zhou Z."/>
            <person name="Liu Y."/>
            <person name="Xu W."/>
            <person name="Pan J."/>
            <person name="Luo Z.H."/>
            <person name="Li M."/>
        </authorList>
    </citation>
    <scope>NUCLEOTIDE SEQUENCE [LARGE SCALE GENOMIC DNA]</scope>
    <source>
        <strain evidence="14">SpSt-1182</strain>
    </source>
</reference>
<feature type="domain" description="CBS" evidence="12">
    <location>
        <begin position="206"/>
        <end position="266"/>
    </location>
</feature>
<comment type="subcellular location">
    <subcellularLocation>
        <location evidence="1">Cell membrane</location>
        <topology evidence="1">Multi-pass membrane protein</topology>
    </subcellularLocation>
</comment>
<keyword evidence="7 9" id="KW-0129">CBS domain</keyword>
<dbReference type="AlphaFoldDB" id="A0A7V0T401"/>
<comment type="caution">
    <text evidence="14">The sequence shown here is derived from an EMBL/GenBank/DDBJ whole genome shotgun (WGS) entry which is preliminary data.</text>
</comment>
<evidence type="ECO:0000256" key="7">
    <source>
        <dbReference type="ARBA" id="ARBA00023122"/>
    </source>
</evidence>
<evidence type="ECO:0000256" key="4">
    <source>
        <dbReference type="ARBA" id="ARBA00022692"/>
    </source>
</evidence>
<dbReference type="SMART" id="SM01091">
    <property type="entry name" value="CorC_HlyC"/>
    <property type="match status" value="1"/>
</dbReference>
<dbReference type="PROSITE" id="PS51846">
    <property type="entry name" value="CNNM"/>
    <property type="match status" value="1"/>
</dbReference>
<keyword evidence="3" id="KW-1003">Cell membrane</keyword>
<dbReference type="EMBL" id="DSBX01000013">
    <property type="protein sequence ID" value="HDQ98745.1"/>
    <property type="molecule type" value="Genomic_DNA"/>
</dbReference>
<feature type="domain" description="CNNM transmembrane" evidence="13">
    <location>
        <begin position="1"/>
        <end position="187"/>
    </location>
</feature>
<dbReference type="InterPro" id="IPR002550">
    <property type="entry name" value="CNNM"/>
</dbReference>
<dbReference type="Proteomes" id="UP000885672">
    <property type="component" value="Unassembled WGS sequence"/>
</dbReference>
<keyword evidence="8 10" id="KW-0472">Membrane</keyword>
<dbReference type="InterPro" id="IPR036318">
    <property type="entry name" value="FAD-bd_PCMH-like_sf"/>
</dbReference>
<dbReference type="InterPro" id="IPR005170">
    <property type="entry name" value="Transptr-assoc_dom"/>
</dbReference>
<evidence type="ECO:0000256" key="10">
    <source>
        <dbReference type="PROSITE-ProRule" id="PRU01193"/>
    </source>
</evidence>
<feature type="transmembrane region" description="Helical" evidence="11">
    <location>
        <begin position="58"/>
        <end position="81"/>
    </location>
</feature>
<dbReference type="InterPro" id="IPR046342">
    <property type="entry name" value="CBS_dom_sf"/>
</dbReference>
<proteinExistence type="inferred from homology"/>
<dbReference type="FunFam" id="3.10.580.10:FF:000002">
    <property type="entry name" value="Magnesium/cobalt efflux protein CorC"/>
    <property type="match status" value="1"/>
</dbReference>
<sequence length="416" mass="46112">MIAFYLVAVGCLLVLSALSSGSETALFSLTPARREELRERHPRAARRIDRLLREPARLLGTILVFNLLVNVGASALFTLAVMSWVRATGRSPALYLGAAGFVMTGLLLVFGEVTPKSAATHFPVSFARLAAPFISLTRVLFAPVSFLLVRLGTALAPRRREDEHLSEDELHTMVRVGRERGTISEREEEILWNLIEFGDRTVSEVMTPRIDIVGVEKATRVADAVAACREHGRSRLPVYDGTIDHVVGAVYAKELLVTAPDRAVAELMREVPFVPEVKRLASLLDELRKKGCHIAVVVDEFGQTAGLVTLEDALEAIFGEIADEYDEPGELPWRRVAVDAYEVEGEIDIVTLNRLFRGRFDEVEHERLAGLVQDRLGRLPVEGDVVRFAGLEIEVLEVSENKLERAVLRRGRGGRH</sequence>
<evidence type="ECO:0000256" key="2">
    <source>
        <dbReference type="ARBA" id="ARBA00006337"/>
    </source>
</evidence>
<dbReference type="SMART" id="SM00116">
    <property type="entry name" value="CBS"/>
    <property type="match status" value="2"/>
</dbReference>
<dbReference type="PANTHER" id="PTHR22777">
    <property type="entry name" value="HEMOLYSIN-RELATED"/>
    <property type="match status" value="1"/>
</dbReference>
<gene>
    <name evidence="14" type="ORF">ENN51_00455</name>
</gene>
<feature type="domain" description="CBS" evidence="12">
    <location>
        <begin position="267"/>
        <end position="324"/>
    </location>
</feature>
<feature type="transmembrane region" description="Helical" evidence="11">
    <location>
        <begin position="93"/>
        <end position="110"/>
    </location>
</feature>
<dbReference type="Pfam" id="PF03471">
    <property type="entry name" value="CorC_HlyC"/>
    <property type="match status" value="1"/>
</dbReference>
<dbReference type="Gene3D" id="3.10.580.10">
    <property type="entry name" value="CBS-domain"/>
    <property type="match status" value="1"/>
</dbReference>
<protein>
    <submittedName>
        <fullName evidence="14">HlyC/CorC family transporter</fullName>
    </submittedName>
</protein>
<dbReference type="Pfam" id="PF01595">
    <property type="entry name" value="CNNM"/>
    <property type="match status" value="1"/>
</dbReference>
<keyword evidence="4 10" id="KW-0812">Transmembrane</keyword>
<dbReference type="CDD" id="cd04590">
    <property type="entry name" value="CBS_pair_CorC_HlyC_assoc"/>
    <property type="match status" value="1"/>
</dbReference>
<evidence type="ECO:0000256" key="9">
    <source>
        <dbReference type="PROSITE-ProRule" id="PRU00703"/>
    </source>
</evidence>
<dbReference type="GO" id="GO:0005886">
    <property type="term" value="C:plasma membrane"/>
    <property type="evidence" value="ECO:0007669"/>
    <property type="project" value="UniProtKB-SubCell"/>
</dbReference>
<accession>A0A7V0T401</accession>
<dbReference type="Gene3D" id="3.30.465.10">
    <property type="match status" value="1"/>
</dbReference>
<dbReference type="PANTHER" id="PTHR22777:SF32">
    <property type="entry name" value="UPF0053 INNER MEMBRANE PROTEIN YFJD"/>
    <property type="match status" value="1"/>
</dbReference>
<name>A0A7V0T401_UNCW3</name>
<organism evidence="14">
    <name type="scientific">candidate division WOR-3 bacterium</name>
    <dbReference type="NCBI Taxonomy" id="2052148"/>
    <lineage>
        <taxon>Bacteria</taxon>
        <taxon>Bacteria division WOR-3</taxon>
    </lineage>
</organism>
<dbReference type="PROSITE" id="PS51371">
    <property type="entry name" value="CBS"/>
    <property type="match status" value="2"/>
</dbReference>
<evidence type="ECO:0000256" key="6">
    <source>
        <dbReference type="ARBA" id="ARBA00022989"/>
    </source>
</evidence>
<feature type="transmembrane region" description="Helical" evidence="11">
    <location>
        <begin position="130"/>
        <end position="151"/>
    </location>
</feature>
<evidence type="ECO:0000259" key="13">
    <source>
        <dbReference type="PROSITE" id="PS51846"/>
    </source>
</evidence>
<keyword evidence="6 10" id="KW-1133">Transmembrane helix</keyword>
<evidence type="ECO:0000259" key="12">
    <source>
        <dbReference type="PROSITE" id="PS51371"/>
    </source>
</evidence>
<dbReference type="Pfam" id="PF00571">
    <property type="entry name" value="CBS"/>
    <property type="match status" value="2"/>
</dbReference>
<evidence type="ECO:0000313" key="14">
    <source>
        <dbReference type="EMBL" id="HDQ98745.1"/>
    </source>
</evidence>
<evidence type="ECO:0000256" key="11">
    <source>
        <dbReference type="SAM" id="Phobius"/>
    </source>
</evidence>
<evidence type="ECO:0000256" key="1">
    <source>
        <dbReference type="ARBA" id="ARBA00004651"/>
    </source>
</evidence>
<dbReference type="InterPro" id="IPR016169">
    <property type="entry name" value="FAD-bd_PCMH_sub2"/>
</dbReference>
<dbReference type="SUPFAM" id="SSF56176">
    <property type="entry name" value="FAD-binding/transporter-associated domain-like"/>
    <property type="match status" value="1"/>
</dbReference>
<comment type="similarity">
    <text evidence="2">Belongs to the UPF0053 family.</text>
</comment>
<evidence type="ECO:0000256" key="5">
    <source>
        <dbReference type="ARBA" id="ARBA00022737"/>
    </source>
</evidence>
<evidence type="ECO:0000256" key="3">
    <source>
        <dbReference type="ARBA" id="ARBA00022475"/>
    </source>
</evidence>
<dbReference type="InterPro" id="IPR044751">
    <property type="entry name" value="Ion_transp-like_CBS"/>
</dbReference>